<organism evidence="4 5">
    <name type="scientific">Selenomonas sputigena</name>
    <dbReference type="NCBI Taxonomy" id="69823"/>
    <lineage>
        <taxon>Bacteria</taxon>
        <taxon>Bacillati</taxon>
        <taxon>Bacillota</taxon>
        <taxon>Negativicutes</taxon>
        <taxon>Selenomonadales</taxon>
        <taxon>Selenomonadaceae</taxon>
        <taxon>Selenomonas</taxon>
    </lineage>
</organism>
<accession>A0ABV3X469</accession>
<evidence type="ECO:0000313" key="4">
    <source>
        <dbReference type="EMBL" id="MEX5284991.1"/>
    </source>
</evidence>
<dbReference type="InterPro" id="IPR029787">
    <property type="entry name" value="Nucleotide_cyclase"/>
</dbReference>
<name>A0ABV3X469_9FIRM</name>
<feature type="domain" description="PAC" evidence="2">
    <location>
        <begin position="121"/>
        <end position="173"/>
    </location>
</feature>
<dbReference type="NCBIfam" id="TIGR00254">
    <property type="entry name" value="GGDEF"/>
    <property type="match status" value="1"/>
</dbReference>
<feature type="region of interest" description="Disordered" evidence="1">
    <location>
        <begin position="1"/>
        <end position="27"/>
    </location>
</feature>
<dbReference type="InterPro" id="IPR000700">
    <property type="entry name" value="PAS-assoc_C"/>
</dbReference>
<dbReference type="PANTHER" id="PTHR44757:SF2">
    <property type="entry name" value="BIOFILM ARCHITECTURE MAINTENANCE PROTEIN MBAA"/>
    <property type="match status" value="1"/>
</dbReference>
<dbReference type="InterPro" id="IPR043128">
    <property type="entry name" value="Rev_trsase/Diguanyl_cyclase"/>
</dbReference>
<keyword evidence="5" id="KW-1185">Reference proteome</keyword>
<dbReference type="SUPFAM" id="SSF55785">
    <property type="entry name" value="PYP-like sensor domain (PAS domain)"/>
    <property type="match status" value="1"/>
</dbReference>
<dbReference type="InterPro" id="IPR052155">
    <property type="entry name" value="Biofilm_reg_signaling"/>
</dbReference>
<dbReference type="PANTHER" id="PTHR44757">
    <property type="entry name" value="DIGUANYLATE CYCLASE DGCP"/>
    <property type="match status" value="1"/>
</dbReference>
<dbReference type="PROSITE" id="PS50887">
    <property type="entry name" value="GGDEF"/>
    <property type="match status" value="1"/>
</dbReference>
<dbReference type="Proteomes" id="UP001559623">
    <property type="component" value="Unassembled WGS sequence"/>
</dbReference>
<reference evidence="4 5" key="1">
    <citation type="submission" date="2023-04" db="EMBL/GenBank/DDBJ databases">
        <title>Genome Sequence of Selenomonas sputigena ATCC 33150.</title>
        <authorList>
            <person name="Miller D.P."/>
            <person name="Anvari S."/>
            <person name="Polson S.W."/>
            <person name="Macdonald M."/>
            <person name="Mcdowell J.V."/>
        </authorList>
    </citation>
    <scope>NUCLEOTIDE SEQUENCE [LARGE SCALE GENOMIC DNA]</scope>
    <source>
        <strain evidence="4 5">ATCC 33150</strain>
    </source>
</reference>
<dbReference type="Gene3D" id="3.30.70.270">
    <property type="match status" value="1"/>
</dbReference>
<evidence type="ECO:0000256" key="1">
    <source>
        <dbReference type="SAM" id="MobiDB-lite"/>
    </source>
</evidence>
<gene>
    <name evidence="4" type="ORF">QCO44_04950</name>
</gene>
<dbReference type="SUPFAM" id="SSF55073">
    <property type="entry name" value="Nucleotide cyclase"/>
    <property type="match status" value="1"/>
</dbReference>
<evidence type="ECO:0000259" key="3">
    <source>
        <dbReference type="PROSITE" id="PS50887"/>
    </source>
</evidence>
<dbReference type="Gene3D" id="3.30.450.20">
    <property type="entry name" value="PAS domain"/>
    <property type="match status" value="1"/>
</dbReference>
<sequence>MKSTDMRRIAISKTAGKRPPAAETLPPVENGEIHQRAEERGKICRDTLLQLFLEKSNMIAYEYDVVKDETSYLRATPGEGLLETHQKDFYDRFANSILADTEERDDVLARLKDACKRMRDDIVEYRIQTEKHGILWRRTSYRSLATKNGDIYAVVGLMEDITDEERLMEHQEARLKRDPQTRLFNRDGLELLVNRQLIGLSRGEKGVLFIVGIDHAAQLMENLGPTAYNGYIGALSDSVRADFRGVDVFGRINEQEVAVFISGRISIDIIEKRAQRILDLFLRVQPQDFRNITFSMGISVTGSPDMRFSRLCQEAEEAMLSARKFGPNRCRMYDEIKP</sequence>
<comment type="caution">
    <text evidence="4">The sequence shown here is derived from an EMBL/GenBank/DDBJ whole genome shotgun (WGS) entry which is preliminary data.</text>
</comment>
<dbReference type="PROSITE" id="PS50113">
    <property type="entry name" value="PAC"/>
    <property type="match status" value="1"/>
</dbReference>
<evidence type="ECO:0000259" key="2">
    <source>
        <dbReference type="PROSITE" id="PS50113"/>
    </source>
</evidence>
<dbReference type="EMBL" id="JARVLH010000003">
    <property type="protein sequence ID" value="MEX5284991.1"/>
    <property type="molecule type" value="Genomic_DNA"/>
</dbReference>
<dbReference type="SMART" id="SM00267">
    <property type="entry name" value="GGDEF"/>
    <property type="match status" value="1"/>
</dbReference>
<proteinExistence type="predicted"/>
<dbReference type="InterPro" id="IPR000160">
    <property type="entry name" value="GGDEF_dom"/>
</dbReference>
<dbReference type="InterPro" id="IPR035965">
    <property type="entry name" value="PAS-like_dom_sf"/>
</dbReference>
<dbReference type="RefSeq" id="WP_368846723.1">
    <property type="nucleotide sequence ID" value="NZ_CP194411.1"/>
</dbReference>
<protein>
    <submittedName>
        <fullName evidence="4">GGDEF domain-containing protein</fullName>
    </submittedName>
</protein>
<dbReference type="Pfam" id="PF00990">
    <property type="entry name" value="GGDEF"/>
    <property type="match status" value="1"/>
</dbReference>
<feature type="domain" description="GGDEF" evidence="3">
    <location>
        <begin position="204"/>
        <end position="335"/>
    </location>
</feature>
<evidence type="ECO:0000313" key="5">
    <source>
        <dbReference type="Proteomes" id="UP001559623"/>
    </source>
</evidence>